<dbReference type="Gramene" id="RZC73658">
    <property type="protein sequence ID" value="RZC73658"/>
    <property type="gene ID" value="C5167_049141"/>
</dbReference>
<keyword evidence="2" id="KW-1185">Reference proteome</keyword>
<protein>
    <submittedName>
        <fullName evidence="1">Uncharacterized protein</fullName>
    </submittedName>
</protein>
<evidence type="ECO:0000313" key="2">
    <source>
        <dbReference type="Proteomes" id="UP000316621"/>
    </source>
</evidence>
<sequence length="78" mass="8879">MSTEAEKGVETYAYNLKQSISNHRLVLVQGRQSSLGFTVIFDQENQVKAVKDTRTLKFGKENSSKKSENNFKFMAESE</sequence>
<dbReference type="Proteomes" id="UP000316621">
    <property type="component" value="Chromosome 8"/>
</dbReference>
<dbReference type="EMBL" id="CM010722">
    <property type="protein sequence ID" value="RZC73658.1"/>
    <property type="molecule type" value="Genomic_DNA"/>
</dbReference>
<gene>
    <name evidence="1" type="ORF">C5167_049141</name>
</gene>
<name>A0A4Y7KNI2_PAPSO</name>
<organism evidence="1 2">
    <name type="scientific">Papaver somniferum</name>
    <name type="common">Opium poppy</name>
    <dbReference type="NCBI Taxonomy" id="3469"/>
    <lineage>
        <taxon>Eukaryota</taxon>
        <taxon>Viridiplantae</taxon>
        <taxon>Streptophyta</taxon>
        <taxon>Embryophyta</taxon>
        <taxon>Tracheophyta</taxon>
        <taxon>Spermatophyta</taxon>
        <taxon>Magnoliopsida</taxon>
        <taxon>Ranunculales</taxon>
        <taxon>Papaveraceae</taxon>
        <taxon>Papaveroideae</taxon>
        <taxon>Papaver</taxon>
    </lineage>
</organism>
<proteinExistence type="predicted"/>
<evidence type="ECO:0000313" key="1">
    <source>
        <dbReference type="EMBL" id="RZC73658.1"/>
    </source>
</evidence>
<dbReference type="AlphaFoldDB" id="A0A4Y7KNI2"/>
<accession>A0A4Y7KNI2</accession>
<reference evidence="1 2" key="1">
    <citation type="journal article" date="2018" name="Science">
        <title>The opium poppy genome and morphinan production.</title>
        <authorList>
            <person name="Guo L."/>
            <person name="Winzer T."/>
            <person name="Yang X."/>
            <person name="Li Y."/>
            <person name="Ning Z."/>
            <person name="He Z."/>
            <person name="Teodor R."/>
            <person name="Lu Y."/>
            <person name="Bowser T.A."/>
            <person name="Graham I.A."/>
            <person name="Ye K."/>
        </authorList>
    </citation>
    <scope>NUCLEOTIDE SEQUENCE [LARGE SCALE GENOMIC DNA]</scope>
    <source>
        <strain evidence="2">cv. HN1</strain>
        <tissue evidence="1">Leaves</tissue>
    </source>
</reference>